<evidence type="ECO:0000313" key="2">
    <source>
        <dbReference type="EMBL" id="OUS41289.1"/>
    </source>
</evidence>
<name>A0A1Y5HVE9_OLEAN</name>
<dbReference type="InterPro" id="IPR013783">
    <property type="entry name" value="Ig-like_fold"/>
</dbReference>
<dbReference type="Pfam" id="PF17963">
    <property type="entry name" value="Big_9"/>
    <property type="match status" value="2"/>
</dbReference>
<dbReference type="Proteomes" id="UP000227088">
    <property type="component" value="Unassembled WGS sequence"/>
</dbReference>
<reference evidence="3" key="1">
    <citation type="journal article" date="2017" name="Proc. Natl. Acad. Sci. U.S.A.">
        <title>Simulation of Deepwater Horizon oil plume reveals substrate specialization within a complex community of hydrocarbon degraders.</title>
        <authorList>
            <person name="Hu P."/>
            <person name="Dubinsky E.A."/>
            <person name="Probst A.J."/>
            <person name="Wang J."/>
            <person name="Sieber C.M.K."/>
            <person name="Tom L.M."/>
            <person name="Gardinali P."/>
            <person name="Banfield J.F."/>
            <person name="Atlas R.M."/>
            <person name="Andersen G.L."/>
        </authorList>
    </citation>
    <scope>NUCLEOTIDE SEQUENCE [LARGE SCALE GENOMIC DNA]</scope>
</reference>
<gene>
    <name evidence="2" type="ORF">A9R00_01700</name>
</gene>
<evidence type="ECO:0000313" key="3">
    <source>
        <dbReference type="Proteomes" id="UP000227088"/>
    </source>
</evidence>
<feature type="chain" id="PRO_5012350810" description="Cadherin domain-containing protein" evidence="1">
    <location>
        <begin position="22"/>
        <end position="563"/>
    </location>
</feature>
<feature type="non-terminal residue" evidence="2">
    <location>
        <position position="563"/>
    </location>
</feature>
<proteinExistence type="predicted"/>
<dbReference type="EMBL" id="MABE01000098">
    <property type="protein sequence ID" value="OUS41289.1"/>
    <property type="molecule type" value="Genomic_DNA"/>
</dbReference>
<accession>A0A1Y5HVE9</accession>
<keyword evidence="1" id="KW-0732">Signal</keyword>
<protein>
    <recommendedName>
        <fullName evidence="4">Cadherin domain-containing protein</fullName>
    </recommendedName>
</protein>
<organism evidence="2 3">
    <name type="scientific">Oleispira antarctica</name>
    <dbReference type="NCBI Taxonomy" id="188908"/>
    <lineage>
        <taxon>Bacteria</taxon>
        <taxon>Pseudomonadati</taxon>
        <taxon>Pseudomonadota</taxon>
        <taxon>Gammaproteobacteria</taxon>
        <taxon>Oceanospirillales</taxon>
        <taxon>Oceanospirillaceae</taxon>
        <taxon>Oleispira</taxon>
    </lineage>
</organism>
<sequence length="563" mass="56921">MPVRLLLVTLASLLVSQLSFGAACPVSTTSTAVGSAFGTNCTVSGSASTIQLSFNNGFSDATVIAAVGGNNGTSIGAQRKLSFIKAAEILADQVASSQVLIVDADFTLLSCDASSATLGSAGASTNTGNVAPMPAGAVINTFYPIGLINSLGNTDYAGGLSDITAQFNSNIGNVGCLQASNGWYYGFDTPPGNYIGFTTVLLHEMTHGLGFASLVDASTGVKPSGLDDIFSNNLYSQANGAAWSAAGGLSNAQRAASAVSVTGLLWNASNVNTEAVGELTAGFQNNDGDPAFTSGDRVQMYAPNPVEGGSSVSHFNTAASPDELMEPQYTAGQLNLGLALYLLKDIGWTVTPVVVANNAPTITAVDQSTNEDITKIVDASGWGNDTDGGTLAYSVNSACATNITCSINSDGTSLTMIPAANHSGGTHTITVNVDDGQGDSTSDTFNLNVIALNDDPVIDSIPDQTIKVGEYKEINLLTYSSDVDGDGLTFSDTACGANLTCSFPNASTLRVAAGAGVGSTVSVTIEADDSNGGTNTDTFDVTITAAVPSTTVEVGGAAHNDGG</sequence>
<dbReference type="Gene3D" id="2.60.40.10">
    <property type="entry name" value="Immunoglobulins"/>
    <property type="match status" value="2"/>
</dbReference>
<evidence type="ECO:0008006" key="4">
    <source>
        <dbReference type="Google" id="ProtNLM"/>
    </source>
</evidence>
<feature type="signal peptide" evidence="1">
    <location>
        <begin position="1"/>
        <end position="21"/>
    </location>
</feature>
<evidence type="ECO:0000256" key="1">
    <source>
        <dbReference type="SAM" id="SignalP"/>
    </source>
</evidence>
<comment type="caution">
    <text evidence="2">The sequence shown here is derived from an EMBL/GenBank/DDBJ whole genome shotgun (WGS) entry which is preliminary data.</text>
</comment>
<dbReference type="PROSITE" id="PS51257">
    <property type="entry name" value="PROKAR_LIPOPROTEIN"/>
    <property type="match status" value="1"/>
</dbReference>
<dbReference type="AlphaFoldDB" id="A0A1Y5HVE9"/>